<comment type="caution">
    <text evidence="2">The sequence shown here is derived from an EMBL/GenBank/DDBJ whole genome shotgun (WGS) entry which is preliminary data.</text>
</comment>
<feature type="compositionally biased region" description="Polar residues" evidence="1">
    <location>
        <begin position="1"/>
        <end position="15"/>
    </location>
</feature>
<dbReference type="Proteomes" id="UP000193560">
    <property type="component" value="Unassembled WGS sequence"/>
</dbReference>
<feature type="region of interest" description="Disordered" evidence="1">
    <location>
        <begin position="95"/>
        <end position="118"/>
    </location>
</feature>
<protein>
    <submittedName>
        <fullName evidence="2">Uncharacterized protein</fullName>
    </submittedName>
</protein>
<sequence length="241" mass="27982">MRNEKTQNSNNNYNDRQAKLSYDHRDSEDVVMTEANIDYFENNRRYSNLETSEHKRSCRQKTEWNFTIPSETVDKDEGYINVKIPKKRLEIALAEHLSPDNTTRKTRSPPSLSSDDCPCNQQHRHHHYYHQYQYHHYHYHHPYYHYGQPVSYNNMIPLAYCSEISDNNAINIEIGHLDAPITTSPDHHDNKTDTTLIELNNGNSAKTPLPTSSTSPFTTGKKRTRAATKDDDDNGEQTEAA</sequence>
<gene>
    <name evidence="2" type="ORF">BCR42DRAFT_437487</name>
</gene>
<dbReference type="AlphaFoldDB" id="A0A1X2IGR8"/>
<feature type="compositionally biased region" description="Low complexity" evidence="1">
    <location>
        <begin position="108"/>
        <end position="118"/>
    </location>
</feature>
<evidence type="ECO:0000313" key="3">
    <source>
        <dbReference type="Proteomes" id="UP000193560"/>
    </source>
</evidence>
<feature type="compositionally biased region" description="Low complexity" evidence="1">
    <location>
        <begin position="207"/>
        <end position="219"/>
    </location>
</feature>
<proteinExistence type="predicted"/>
<feature type="region of interest" description="Disordered" evidence="1">
    <location>
        <begin position="1"/>
        <end position="21"/>
    </location>
</feature>
<accession>A0A1X2IGR8</accession>
<evidence type="ECO:0000256" key="1">
    <source>
        <dbReference type="SAM" id="MobiDB-lite"/>
    </source>
</evidence>
<reference evidence="2 3" key="1">
    <citation type="submission" date="2016-07" db="EMBL/GenBank/DDBJ databases">
        <title>Pervasive Adenine N6-methylation of Active Genes in Fungi.</title>
        <authorList>
            <consortium name="DOE Joint Genome Institute"/>
            <person name="Mondo S.J."/>
            <person name="Dannebaum R.O."/>
            <person name="Kuo R.C."/>
            <person name="Labutti K."/>
            <person name="Haridas S."/>
            <person name="Kuo A."/>
            <person name="Salamov A."/>
            <person name="Ahrendt S.R."/>
            <person name="Lipzen A."/>
            <person name="Sullivan W."/>
            <person name="Andreopoulos W.B."/>
            <person name="Clum A."/>
            <person name="Lindquist E."/>
            <person name="Daum C."/>
            <person name="Ramamoorthy G.K."/>
            <person name="Gryganskyi A."/>
            <person name="Culley D."/>
            <person name="Magnuson J.K."/>
            <person name="James T.Y."/>
            <person name="O'Malley M.A."/>
            <person name="Stajich J.E."/>
            <person name="Spatafora J.W."/>
            <person name="Visel A."/>
            <person name="Grigoriev I.V."/>
        </authorList>
    </citation>
    <scope>NUCLEOTIDE SEQUENCE [LARGE SCALE GENOMIC DNA]</scope>
    <source>
        <strain evidence="2 3">NRRL 1336</strain>
    </source>
</reference>
<feature type="region of interest" description="Disordered" evidence="1">
    <location>
        <begin position="200"/>
        <end position="241"/>
    </location>
</feature>
<organism evidence="2 3">
    <name type="scientific">Absidia repens</name>
    <dbReference type="NCBI Taxonomy" id="90262"/>
    <lineage>
        <taxon>Eukaryota</taxon>
        <taxon>Fungi</taxon>
        <taxon>Fungi incertae sedis</taxon>
        <taxon>Mucoromycota</taxon>
        <taxon>Mucoromycotina</taxon>
        <taxon>Mucoromycetes</taxon>
        <taxon>Mucorales</taxon>
        <taxon>Cunninghamellaceae</taxon>
        <taxon>Absidia</taxon>
    </lineage>
</organism>
<feature type="compositionally biased region" description="Acidic residues" evidence="1">
    <location>
        <begin position="230"/>
        <end position="241"/>
    </location>
</feature>
<evidence type="ECO:0000313" key="2">
    <source>
        <dbReference type="EMBL" id="ORZ16233.1"/>
    </source>
</evidence>
<keyword evidence="3" id="KW-1185">Reference proteome</keyword>
<name>A0A1X2IGR8_9FUNG</name>
<dbReference type="EMBL" id="MCGE01000011">
    <property type="protein sequence ID" value="ORZ16233.1"/>
    <property type="molecule type" value="Genomic_DNA"/>
</dbReference>